<evidence type="ECO:0000256" key="2">
    <source>
        <dbReference type="ARBA" id="ARBA00022741"/>
    </source>
</evidence>
<dbReference type="Gene3D" id="3.30.40.10">
    <property type="entry name" value="Zinc/RING finger domain, C3HC4 (zinc finger)"/>
    <property type="match status" value="1"/>
</dbReference>
<dbReference type="Proteomes" id="UP000008143">
    <property type="component" value="Chromosome 3"/>
</dbReference>
<feature type="region of interest" description="Disordered" evidence="8">
    <location>
        <begin position="1"/>
        <end position="84"/>
    </location>
</feature>
<dbReference type="AGR" id="Xenbase:XB-GENE-29090663"/>
<keyword evidence="1" id="KW-0479">Metal-binding</keyword>
<dbReference type="PROSITE" id="PS51715">
    <property type="entry name" value="G_GB1_RHD3"/>
    <property type="match status" value="1"/>
</dbReference>
<feature type="compositionally biased region" description="Polar residues" evidence="8">
    <location>
        <begin position="1"/>
        <end position="21"/>
    </location>
</feature>
<evidence type="ECO:0000256" key="4">
    <source>
        <dbReference type="ARBA" id="ARBA00022833"/>
    </source>
</evidence>
<dbReference type="SMART" id="SM00184">
    <property type="entry name" value="RING"/>
    <property type="match status" value="1"/>
</dbReference>
<evidence type="ECO:0000256" key="5">
    <source>
        <dbReference type="ARBA" id="ARBA00023134"/>
    </source>
</evidence>
<evidence type="ECO:0000256" key="7">
    <source>
        <dbReference type="PROSITE-ProRule" id="PRU01052"/>
    </source>
</evidence>
<evidence type="ECO:0000313" key="12">
    <source>
        <dbReference type="RefSeq" id="XP_031755182.1"/>
    </source>
</evidence>
<dbReference type="PROSITE" id="PS50089">
    <property type="entry name" value="ZF_RING_2"/>
    <property type="match status" value="1"/>
</dbReference>
<keyword evidence="5" id="KW-0342">GTP-binding</keyword>
<feature type="domain" description="RING-type" evidence="9">
    <location>
        <begin position="99"/>
        <end position="140"/>
    </location>
</feature>
<dbReference type="GeneID" id="108646191"/>
<keyword evidence="11" id="KW-1185">Reference proteome</keyword>
<feature type="domain" description="GB1/RHD3-type G" evidence="10">
    <location>
        <begin position="194"/>
        <end position="290"/>
    </location>
</feature>
<gene>
    <name evidence="12 13" type="primary">LOC108646191</name>
</gene>
<evidence type="ECO:0000259" key="10">
    <source>
        <dbReference type="PROSITE" id="PS51715"/>
    </source>
</evidence>
<dbReference type="RefSeq" id="XP_031755182.1">
    <property type="nucleotide sequence ID" value="XM_031899322.1"/>
</dbReference>
<dbReference type="GO" id="GO:0003924">
    <property type="term" value="F:GTPase activity"/>
    <property type="evidence" value="ECO:0007669"/>
    <property type="project" value="InterPro"/>
</dbReference>
<evidence type="ECO:0000256" key="3">
    <source>
        <dbReference type="ARBA" id="ARBA00022771"/>
    </source>
</evidence>
<dbReference type="GO" id="GO:0008270">
    <property type="term" value="F:zinc ion binding"/>
    <property type="evidence" value="ECO:0007669"/>
    <property type="project" value="UniProtKB-KW"/>
</dbReference>
<feature type="compositionally biased region" description="Polar residues" evidence="8">
    <location>
        <begin position="53"/>
        <end position="63"/>
    </location>
</feature>
<dbReference type="InterPro" id="IPR013083">
    <property type="entry name" value="Znf_RING/FYVE/PHD"/>
</dbReference>
<comment type="similarity">
    <text evidence="7">Belongs to the TRAFAC class dynamin-like GTPase superfamily. GB1/RHD3 GTPase family.</text>
</comment>
<dbReference type="OrthoDB" id="6270329at2759"/>
<dbReference type="GO" id="GO:0005525">
    <property type="term" value="F:GTP binding"/>
    <property type="evidence" value="ECO:0007669"/>
    <property type="project" value="UniProtKB-KW"/>
</dbReference>
<dbReference type="Gene3D" id="3.40.50.300">
    <property type="entry name" value="P-loop containing nucleotide triphosphate hydrolases"/>
    <property type="match status" value="1"/>
</dbReference>
<dbReference type="InterPro" id="IPR017907">
    <property type="entry name" value="Znf_RING_CS"/>
</dbReference>
<evidence type="ECO:0000256" key="6">
    <source>
        <dbReference type="PROSITE-ProRule" id="PRU00175"/>
    </source>
</evidence>
<proteinExistence type="inferred from homology"/>
<dbReference type="SUPFAM" id="SSF52540">
    <property type="entry name" value="P-loop containing nucleoside triphosphate hydrolases"/>
    <property type="match status" value="1"/>
</dbReference>
<dbReference type="PROSITE" id="PS00518">
    <property type="entry name" value="ZF_RING_1"/>
    <property type="match status" value="1"/>
</dbReference>
<dbReference type="Pfam" id="PF02263">
    <property type="entry name" value="GBP"/>
    <property type="match status" value="1"/>
</dbReference>
<keyword evidence="3 6" id="KW-0863">Zinc-finger</keyword>
<dbReference type="Xenbase" id="XB-GENE-29090663">
    <property type="gene designation" value="LOC108646191"/>
</dbReference>
<dbReference type="InterPro" id="IPR001841">
    <property type="entry name" value="Znf_RING"/>
</dbReference>
<organism evidence="11 12">
    <name type="scientific">Xenopus tropicalis</name>
    <name type="common">Western clawed frog</name>
    <name type="synonym">Silurana tropicalis</name>
    <dbReference type="NCBI Taxonomy" id="8364"/>
    <lineage>
        <taxon>Eukaryota</taxon>
        <taxon>Metazoa</taxon>
        <taxon>Chordata</taxon>
        <taxon>Craniata</taxon>
        <taxon>Vertebrata</taxon>
        <taxon>Euteleostomi</taxon>
        <taxon>Amphibia</taxon>
        <taxon>Batrachia</taxon>
        <taxon>Anura</taxon>
        <taxon>Pipoidea</taxon>
        <taxon>Pipidae</taxon>
        <taxon>Xenopodinae</taxon>
        <taxon>Xenopus</taxon>
        <taxon>Silurana</taxon>
    </lineage>
</organism>
<feature type="compositionally biased region" description="Low complexity" evidence="8">
    <location>
        <begin position="64"/>
        <end position="75"/>
    </location>
</feature>
<feature type="compositionally biased region" description="Basic and acidic residues" evidence="8">
    <location>
        <begin position="42"/>
        <end position="52"/>
    </location>
</feature>
<dbReference type="SUPFAM" id="SSF57850">
    <property type="entry name" value="RING/U-box"/>
    <property type="match status" value="1"/>
</dbReference>
<name>A0A8J1JBD3_XENTR</name>
<sequence length="290" mass="32748">MYRQSLNRAAREQSQSGNTAEHNPPAPLERQQREGQPSMNPVRERFPSRRQQENSQHGRPPNTSMSQHGQQMSGSYRHEDSTPVPCDWKKSHEEHLLRCTVCLKEAVTPTTIACGHTFCYTCLSQHCIDRQMSTLICPICLMPELNKGLYPDIESPFPLEHGWASPLIFAGPTGNITLNMDAVGKCFMSDTIRDVPVYLLSVVGEKRTGKSFLMNYIIRALRNQGKEFSLGGKNDTLKGFEWKPGDSGTTKGVWIWSEPFIVESNEKKMALFLLDTEGLMDIENDRNTSI</sequence>
<dbReference type="AlphaFoldDB" id="A0A8J1JBD3"/>
<keyword evidence="4" id="KW-0862">Zinc</keyword>
<accession>A0A8J1JBD3</accession>
<evidence type="ECO:0000313" key="11">
    <source>
        <dbReference type="Proteomes" id="UP000008143"/>
    </source>
</evidence>
<dbReference type="InterPro" id="IPR015894">
    <property type="entry name" value="Guanylate-bd_N"/>
</dbReference>
<dbReference type="InterPro" id="IPR027417">
    <property type="entry name" value="P-loop_NTPase"/>
</dbReference>
<evidence type="ECO:0000256" key="8">
    <source>
        <dbReference type="SAM" id="MobiDB-lite"/>
    </source>
</evidence>
<protein>
    <submittedName>
        <fullName evidence="12">RING finger protein 112 isoform X1</fullName>
    </submittedName>
</protein>
<evidence type="ECO:0000259" key="9">
    <source>
        <dbReference type="PROSITE" id="PS50089"/>
    </source>
</evidence>
<reference evidence="12" key="1">
    <citation type="submission" date="2025-08" db="UniProtKB">
        <authorList>
            <consortium name="RefSeq"/>
        </authorList>
    </citation>
    <scope>IDENTIFICATION</scope>
    <source>
        <strain evidence="12">Nigerian</strain>
        <tissue evidence="12">Liver and blood</tissue>
    </source>
</reference>
<dbReference type="InterPro" id="IPR030386">
    <property type="entry name" value="G_GB1_RHD3_dom"/>
</dbReference>
<dbReference type="PANTHER" id="PTHR10751">
    <property type="entry name" value="GUANYLATE BINDING PROTEIN"/>
    <property type="match status" value="1"/>
</dbReference>
<evidence type="ECO:0000313" key="13">
    <source>
        <dbReference type="Xenbase" id="XB-GENE-29090663"/>
    </source>
</evidence>
<dbReference type="Pfam" id="PF15227">
    <property type="entry name" value="zf-C3HC4_4"/>
    <property type="match status" value="1"/>
</dbReference>
<evidence type="ECO:0000256" key="1">
    <source>
        <dbReference type="ARBA" id="ARBA00022723"/>
    </source>
</evidence>
<keyword evidence="2" id="KW-0547">Nucleotide-binding</keyword>